<reference evidence="1" key="2">
    <citation type="journal article" date="2015" name="Fish Shellfish Immunol.">
        <title>Early steps in the European eel (Anguilla anguilla)-Vibrio vulnificus interaction in the gills: Role of the RtxA13 toxin.</title>
        <authorList>
            <person name="Callol A."/>
            <person name="Pajuelo D."/>
            <person name="Ebbesson L."/>
            <person name="Teles M."/>
            <person name="MacKenzie S."/>
            <person name="Amaro C."/>
        </authorList>
    </citation>
    <scope>NUCLEOTIDE SEQUENCE</scope>
</reference>
<reference evidence="1" key="1">
    <citation type="submission" date="2014-11" db="EMBL/GenBank/DDBJ databases">
        <authorList>
            <person name="Amaro Gonzalez C."/>
        </authorList>
    </citation>
    <scope>NUCLEOTIDE SEQUENCE</scope>
</reference>
<proteinExistence type="predicted"/>
<dbReference type="AlphaFoldDB" id="A0A0E9TCZ9"/>
<organism evidence="1">
    <name type="scientific">Anguilla anguilla</name>
    <name type="common">European freshwater eel</name>
    <name type="synonym">Muraena anguilla</name>
    <dbReference type="NCBI Taxonomy" id="7936"/>
    <lineage>
        <taxon>Eukaryota</taxon>
        <taxon>Metazoa</taxon>
        <taxon>Chordata</taxon>
        <taxon>Craniata</taxon>
        <taxon>Vertebrata</taxon>
        <taxon>Euteleostomi</taxon>
        <taxon>Actinopterygii</taxon>
        <taxon>Neopterygii</taxon>
        <taxon>Teleostei</taxon>
        <taxon>Anguilliformes</taxon>
        <taxon>Anguillidae</taxon>
        <taxon>Anguilla</taxon>
    </lineage>
</organism>
<protein>
    <submittedName>
        <fullName evidence="1">Uncharacterized protein</fullName>
    </submittedName>
</protein>
<accession>A0A0E9TCZ9</accession>
<dbReference type="EMBL" id="GBXM01057964">
    <property type="protein sequence ID" value="JAH50613.1"/>
    <property type="molecule type" value="Transcribed_RNA"/>
</dbReference>
<name>A0A0E9TCZ9_ANGAN</name>
<sequence>MENNFAYARAHTQTHSIAFKSKAIYYQIKLFNIFSFKTIQGQCVIYTFNCLIYR</sequence>
<evidence type="ECO:0000313" key="1">
    <source>
        <dbReference type="EMBL" id="JAH50613.1"/>
    </source>
</evidence>